<dbReference type="GO" id="GO:0042720">
    <property type="term" value="C:mitochondrial inner membrane peptidase complex"/>
    <property type="evidence" value="ECO:0007669"/>
    <property type="project" value="InterPro"/>
</dbReference>
<sequence>MIMAPPTPVLSRDNAQFLIKKKHISLTDISPETLKKENCKLKSLTQYECSYDYKNDNIICLPFKRLFKTCQSLDNFHQLVEVTNNSTNHRFKNQKKDAIRYLKAEKDLKEALVNL</sequence>
<reference evidence="2" key="1">
    <citation type="submission" date="2016-05" db="EMBL/GenBank/DDBJ databases">
        <title>Comparative genomics of biotechnologically important yeasts.</title>
        <authorList>
            <consortium name="DOE Joint Genome Institute"/>
            <person name="Riley R."/>
            <person name="Haridas S."/>
            <person name="Wolfe K.H."/>
            <person name="Lopes M.R."/>
            <person name="Hittinger C.T."/>
            <person name="Goker M."/>
            <person name="Salamov A."/>
            <person name="Wisecaver J."/>
            <person name="Long T.M."/>
            <person name="Aerts A.L."/>
            <person name="Barry K."/>
            <person name="Choi C."/>
            <person name="Clum A."/>
            <person name="Coughlan A.Y."/>
            <person name="Deshpande S."/>
            <person name="Douglass A.P."/>
            <person name="Hanson S.J."/>
            <person name="Klenk H.-P."/>
            <person name="Labutti K."/>
            <person name="Lapidus A."/>
            <person name="Lindquist E."/>
            <person name="Lipzen A."/>
            <person name="Meier-Kolthoff J.P."/>
            <person name="Ohm R.A."/>
            <person name="Otillar R.P."/>
            <person name="Pangilinan J."/>
            <person name="Peng Y."/>
            <person name="Rokas A."/>
            <person name="Rosa C.A."/>
            <person name="Scheuner C."/>
            <person name="Sibirny A.A."/>
            <person name="Slot J.C."/>
            <person name="Stielow J.B."/>
            <person name="Sun H."/>
            <person name="Kurtzman C.P."/>
            <person name="Blackwell M."/>
            <person name="Grigoriev I.V."/>
            <person name="Jeffries T.W."/>
        </authorList>
    </citation>
    <scope>NUCLEOTIDE SEQUENCE [LARGE SCALE GENOMIC DNA]</scope>
    <source>
        <strain evidence="2">DSM 1968</strain>
    </source>
</reference>
<dbReference type="EMBL" id="KV454476">
    <property type="protein sequence ID" value="ODV62908.1"/>
    <property type="molecule type" value="Genomic_DNA"/>
</dbReference>
<proteinExistence type="predicted"/>
<evidence type="ECO:0000313" key="1">
    <source>
        <dbReference type="EMBL" id="ODV62908.1"/>
    </source>
</evidence>
<dbReference type="FunCoup" id="A0A1D2VMR6">
    <property type="interactions" value="14"/>
</dbReference>
<keyword evidence="2" id="KW-1185">Reference proteome</keyword>
<accession>A0A1D2VMR6</accession>
<protein>
    <submittedName>
        <fullName evidence="1">Uncharacterized protein</fullName>
    </submittedName>
</protein>
<dbReference type="AlphaFoldDB" id="A0A1D2VMR6"/>
<dbReference type="Proteomes" id="UP000095038">
    <property type="component" value="Unassembled WGS sequence"/>
</dbReference>
<dbReference type="InterPro" id="IPR024645">
    <property type="entry name" value="Mitochondr_Som1"/>
</dbReference>
<dbReference type="OrthoDB" id="3983163at2759"/>
<name>A0A1D2VMR6_9ASCO</name>
<dbReference type="Pfam" id="PF11093">
    <property type="entry name" value="Mitochondr_Som1"/>
    <property type="match status" value="1"/>
</dbReference>
<dbReference type="GeneID" id="30964990"/>
<dbReference type="InParanoid" id="A0A1D2VMR6"/>
<dbReference type="RefSeq" id="XP_020049215.1">
    <property type="nucleotide sequence ID" value="XM_020191354.1"/>
</dbReference>
<organism evidence="1 2">
    <name type="scientific">Ascoidea rubescens DSM 1968</name>
    <dbReference type="NCBI Taxonomy" id="1344418"/>
    <lineage>
        <taxon>Eukaryota</taxon>
        <taxon>Fungi</taxon>
        <taxon>Dikarya</taxon>
        <taxon>Ascomycota</taxon>
        <taxon>Saccharomycotina</taxon>
        <taxon>Saccharomycetes</taxon>
        <taxon>Ascoideaceae</taxon>
        <taxon>Ascoidea</taxon>
    </lineage>
</organism>
<evidence type="ECO:0000313" key="2">
    <source>
        <dbReference type="Proteomes" id="UP000095038"/>
    </source>
</evidence>
<gene>
    <name evidence="1" type="ORF">ASCRUDRAFT_6530</name>
</gene>